<proteinExistence type="predicted"/>
<dbReference type="RefSeq" id="WP_350352830.1">
    <property type="nucleotide sequence ID" value="NZ_CP158357.1"/>
</dbReference>
<evidence type="ECO:0000313" key="1">
    <source>
        <dbReference type="EMBL" id="XBX79922.1"/>
    </source>
</evidence>
<sequence length="196" mass="21911">MSDFGTPVHTWLGAQKRRSDLLQVTMSLGFDLDGALEAGQWELAWYTRQTLLEFSLRLFLQERGAELDELTECAGAFETLNPALADEVWGLLLEDMPSNQSAVQDRIDAALRFIGGRLRLPDDRPTMIAAWADSVKLLRDVASSIGLANQDDWYLSANDSDDWYQEIRKLLDTQYGFAASSGSYARTLGIQNNDKG</sequence>
<dbReference type="EMBL" id="CP158357">
    <property type="protein sequence ID" value="XBX79922.1"/>
    <property type="molecule type" value="Genomic_DNA"/>
</dbReference>
<gene>
    <name evidence="1" type="ORF">ABS642_07525</name>
</gene>
<name>A0AAU7W2E9_9MICO</name>
<dbReference type="AlphaFoldDB" id="A0AAU7W2E9"/>
<reference evidence="1" key="1">
    <citation type="submission" date="2024-06" db="EMBL/GenBank/DDBJ databases">
        <title>Draft genome sequence of Microbacterium sp. strain A8/3-1, isolated from Oxytropis tragacanthoides Fisch. ex DC. Root nodules in the Altai region of Russia.</title>
        <authorList>
            <person name="Sazanova A."/>
            <person name="Guro P."/>
            <person name="Kuznetsova I."/>
            <person name="Belimov A."/>
            <person name="Safronova V."/>
        </authorList>
    </citation>
    <scope>NUCLEOTIDE SEQUENCE</scope>
    <source>
        <strain evidence="1">A8/3-1</strain>
    </source>
</reference>
<organism evidence="1">
    <name type="scientific">Microbacterium sp. A8/3-1</name>
    <dbReference type="NCBI Taxonomy" id="3160749"/>
    <lineage>
        <taxon>Bacteria</taxon>
        <taxon>Bacillati</taxon>
        <taxon>Actinomycetota</taxon>
        <taxon>Actinomycetes</taxon>
        <taxon>Micrococcales</taxon>
        <taxon>Microbacteriaceae</taxon>
        <taxon>Microbacterium</taxon>
    </lineage>
</organism>
<accession>A0AAU7W2E9</accession>
<protein>
    <submittedName>
        <fullName evidence="1">Uncharacterized protein</fullName>
    </submittedName>
</protein>